<dbReference type="InterPro" id="IPR037518">
    <property type="entry name" value="MPN"/>
</dbReference>
<dbReference type="Pfam" id="PF03665">
    <property type="entry name" value="UPF0172"/>
    <property type="match status" value="1"/>
</dbReference>
<dbReference type="AlphaFoldDB" id="A0AAD9L8H7"/>
<dbReference type="PANTHER" id="PTHR12941">
    <property type="entry name" value="ER MEMBRANE PROTEIN COMPLEX"/>
    <property type="match status" value="1"/>
</dbReference>
<evidence type="ECO:0000256" key="1">
    <source>
        <dbReference type="ARBA" id="ARBA00007461"/>
    </source>
</evidence>
<accession>A0AAD9L8H7</accession>
<comment type="caution">
    <text evidence="3">The sequence shown here is derived from an EMBL/GenBank/DDBJ whole genome shotgun (WGS) entry which is preliminary data.</text>
</comment>
<gene>
    <name evidence="3" type="ORF">DB88DRAFT_507301</name>
</gene>
<dbReference type="PROSITE" id="PS50249">
    <property type="entry name" value="MPN"/>
    <property type="match status" value="1"/>
</dbReference>
<dbReference type="InterPro" id="IPR005366">
    <property type="entry name" value="EMC8/9"/>
</dbReference>
<comment type="similarity">
    <text evidence="1">Belongs to the EMC8/EMC9 family.</text>
</comment>
<organism evidence="3 4">
    <name type="scientific">Papiliotrema laurentii</name>
    <name type="common">Cryptococcus laurentii</name>
    <dbReference type="NCBI Taxonomy" id="5418"/>
    <lineage>
        <taxon>Eukaryota</taxon>
        <taxon>Fungi</taxon>
        <taxon>Dikarya</taxon>
        <taxon>Basidiomycota</taxon>
        <taxon>Agaricomycotina</taxon>
        <taxon>Tremellomycetes</taxon>
        <taxon>Tremellales</taxon>
        <taxon>Rhynchogastremaceae</taxon>
        <taxon>Papiliotrema</taxon>
    </lineage>
</organism>
<dbReference type="PANTHER" id="PTHR12941:SF10">
    <property type="entry name" value="ER MEMBRANE PROTEIN COMPLEX SUBUNIT 8_9 HOMOLOG"/>
    <property type="match status" value="1"/>
</dbReference>
<keyword evidence="4" id="KW-1185">Reference proteome</keyword>
<dbReference type="Proteomes" id="UP001182556">
    <property type="component" value="Unassembled WGS sequence"/>
</dbReference>
<feature type="domain" description="MPN" evidence="2">
    <location>
        <begin position="7"/>
        <end position="140"/>
    </location>
</feature>
<sequence length="208" mass="22296">MSDPSHSYTLSAHAYSLPLLHAARYTSNTVLGIFLGTIDPSTRSITVSSAIPLLHHYTSLSPVAEAGISLIQAEAERVGKKLVGLYVAHEGPTSGLGRVGERILEGLREDFDGAFGLVVDETRLSSGQAPYDVYLASSPSKPLASSEPTGLPSTVKLENEGVVSGTLDLIRKDEVHKLVVDFDDHVEDSDADWLDNAPVRDTIGRRFA</sequence>
<proteinExistence type="inferred from homology"/>
<evidence type="ECO:0000313" key="3">
    <source>
        <dbReference type="EMBL" id="KAK1927201.1"/>
    </source>
</evidence>
<dbReference type="Gene3D" id="3.40.140.10">
    <property type="entry name" value="Cytidine Deaminase, domain 2"/>
    <property type="match status" value="1"/>
</dbReference>
<protein>
    <recommendedName>
        <fullName evidence="2">MPN domain-containing protein</fullName>
    </recommendedName>
</protein>
<dbReference type="GO" id="GO:0072546">
    <property type="term" value="C:EMC complex"/>
    <property type="evidence" value="ECO:0007669"/>
    <property type="project" value="InterPro"/>
</dbReference>
<reference evidence="3" key="1">
    <citation type="submission" date="2023-02" db="EMBL/GenBank/DDBJ databases">
        <title>Identification and recombinant expression of a fungal hydrolase from Papiliotrema laurentii that hydrolyzes apple cutin and clears colloidal polyester polyurethane.</title>
        <authorList>
            <consortium name="DOE Joint Genome Institute"/>
            <person name="Roman V.A."/>
            <person name="Bojanowski C."/>
            <person name="Crable B.R."/>
            <person name="Wagner D.N."/>
            <person name="Hung C.S."/>
            <person name="Nadeau L.J."/>
            <person name="Schratz L."/>
            <person name="Haridas S."/>
            <person name="Pangilinan J."/>
            <person name="Lipzen A."/>
            <person name="Na H."/>
            <person name="Yan M."/>
            <person name="Ng V."/>
            <person name="Grigoriev I.V."/>
            <person name="Spatafora J.W."/>
            <person name="Barlow D."/>
            <person name="Biffinger J."/>
            <person name="Kelley-Loughnane N."/>
            <person name="Varaljay V.A."/>
            <person name="Crookes-Goodson W.J."/>
        </authorList>
    </citation>
    <scope>NUCLEOTIDE SEQUENCE</scope>
    <source>
        <strain evidence="3">5307AH</strain>
    </source>
</reference>
<dbReference type="EMBL" id="JAODAN010000001">
    <property type="protein sequence ID" value="KAK1927201.1"/>
    <property type="molecule type" value="Genomic_DNA"/>
</dbReference>
<evidence type="ECO:0000259" key="2">
    <source>
        <dbReference type="PROSITE" id="PS50249"/>
    </source>
</evidence>
<name>A0AAD9L8H7_PAPLA</name>
<evidence type="ECO:0000313" key="4">
    <source>
        <dbReference type="Proteomes" id="UP001182556"/>
    </source>
</evidence>